<dbReference type="InterPro" id="IPR000445">
    <property type="entry name" value="HhH_motif"/>
</dbReference>
<keyword evidence="3 10" id="KW-0479">Metal-binding</keyword>
<feature type="domain" description="HhH-GPD" evidence="11">
    <location>
        <begin position="38"/>
        <end position="185"/>
    </location>
</feature>
<dbReference type="InterPro" id="IPR003265">
    <property type="entry name" value="HhH-GPD_domain"/>
</dbReference>
<keyword evidence="13" id="KW-1185">Reference proteome</keyword>
<dbReference type="EC" id="4.2.99.18" evidence="10"/>
<comment type="caution">
    <text evidence="12">The sequence shown here is derived from an EMBL/GenBank/DDBJ whole genome shotgun (WGS) entry which is preliminary data.</text>
</comment>
<evidence type="ECO:0000256" key="5">
    <source>
        <dbReference type="ARBA" id="ARBA00022801"/>
    </source>
</evidence>
<dbReference type="Pfam" id="PF00633">
    <property type="entry name" value="HHH"/>
    <property type="match status" value="1"/>
</dbReference>
<evidence type="ECO:0000256" key="2">
    <source>
        <dbReference type="ARBA" id="ARBA00022485"/>
    </source>
</evidence>
<dbReference type="SMART" id="SM00478">
    <property type="entry name" value="ENDO3c"/>
    <property type="match status" value="1"/>
</dbReference>
<keyword evidence="8 10" id="KW-0234">DNA repair</keyword>
<comment type="cofactor">
    <cofactor evidence="10">
        <name>[4Fe-4S] cluster</name>
        <dbReference type="ChEBI" id="CHEBI:49883"/>
    </cofactor>
    <text evidence="10">Binds 1 [4Fe-4S] cluster.</text>
</comment>
<proteinExistence type="inferred from homology"/>
<dbReference type="Gene3D" id="1.10.1670.10">
    <property type="entry name" value="Helix-hairpin-Helix base-excision DNA repair enzymes (C-terminal)"/>
    <property type="match status" value="1"/>
</dbReference>
<protein>
    <recommendedName>
        <fullName evidence="10">Endonuclease III</fullName>
        <ecNumber evidence="10">4.2.99.18</ecNumber>
    </recommendedName>
    <alternativeName>
        <fullName evidence="10">DNA-(apurinic or apyrimidinic site) lyase</fullName>
    </alternativeName>
</protein>
<gene>
    <name evidence="10 12" type="primary">nth</name>
    <name evidence="12" type="ORF">KYN89_05530</name>
</gene>
<evidence type="ECO:0000256" key="8">
    <source>
        <dbReference type="ARBA" id="ARBA00023204"/>
    </source>
</evidence>
<evidence type="ECO:0000256" key="7">
    <source>
        <dbReference type="ARBA" id="ARBA00023014"/>
    </source>
</evidence>
<dbReference type="InterPro" id="IPR004036">
    <property type="entry name" value="Endonuclease-III-like_CS2"/>
</dbReference>
<feature type="binding site" evidence="10">
    <location>
        <position position="194"/>
    </location>
    <ligand>
        <name>[4Fe-4S] cluster</name>
        <dbReference type="ChEBI" id="CHEBI:49883"/>
    </ligand>
</feature>
<dbReference type="InterPro" id="IPR023170">
    <property type="entry name" value="HhH_base_excis_C"/>
</dbReference>
<dbReference type="SUPFAM" id="SSF48150">
    <property type="entry name" value="DNA-glycosylase"/>
    <property type="match status" value="1"/>
</dbReference>
<evidence type="ECO:0000256" key="6">
    <source>
        <dbReference type="ARBA" id="ARBA00023004"/>
    </source>
</evidence>
<feature type="binding site" evidence="10">
    <location>
        <position position="197"/>
    </location>
    <ligand>
        <name>[4Fe-4S] cluster</name>
        <dbReference type="ChEBI" id="CHEBI:49883"/>
    </ligand>
</feature>
<dbReference type="PANTHER" id="PTHR10359">
    <property type="entry name" value="A/G-SPECIFIC ADENINE GLYCOSYLASE/ENDONUCLEASE III"/>
    <property type="match status" value="1"/>
</dbReference>
<dbReference type="PANTHER" id="PTHR10359:SF18">
    <property type="entry name" value="ENDONUCLEASE III"/>
    <property type="match status" value="1"/>
</dbReference>
<keyword evidence="2 10" id="KW-0004">4Fe-4S</keyword>
<dbReference type="CDD" id="cd00056">
    <property type="entry name" value="ENDO3c"/>
    <property type="match status" value="1"/>
</dbReference>
<keyword evidence="6 10" id="KW-0408">Iron</keyword>
<dbReference type="InterPro" id="IPR005759">
    <property type="entry name" value="Nth"/>
</dbReference>
<accession>A0ABS7PBZ6</accession>
<evidence type="ECO:0000256" key="9">
    <source>
        <dbReference type="ARBA" id="ARBA00023295"/>
    </source>
</evidence>
<dbReference type="EMBL" id="JAHWXP010000002">
    <property type="protein sequence ID" value="MBY8336501.1"/>
    <property type="molecule type" value="Genomic_DNA"/>
</dbReference>
<sequence length="216" mass="24170">MTKDQIFEFFRRLAEGNPSPETELEYGNAYQLLVAVTLSAQATDVGVNKATRALFAQVQTPQQMLDLGEDGLKEHIKTIGLFNSKAKNVIAMARLLVDEHGGEVPQTREELVTLPGVGRKTANVVLNCAFGQETFAVDTHIFRVGNRTGLAKGKTPEQVEAKLEKRVPGPFRLHAHHWLILHGRYVCKARTPECWHCELVDLCSFRKKVLEKPKGR</sequence>
<comment type="similarity">
    <text evidence="1 10">Belongs to the Nth/MutY family.</text>
</comment>
<dbReference type="PIRSF" id="PIRSF001435">
    <property type="entry name" value="Nth"/>
    <property type="match status" value="1"/>
</dbReference>
<dbReference type="HAMAP" id="MF_00942">
    <property type="entry name" value="Nth"/>
    <property type="match status" value="1"/>
</dbReference>
<keyword evidence="7 10" id="KW-0411">Iron-sulfur</keyword>
<organism evidence="12 13">
    <name type="scientific">Alteriqipengyuania abyssalis</name>
    <dbReference type="NCBI Taxonomy" id="2860200"/>
    <lineage>
        <taxon>Bacteria</taxon>
        <taxon>Pseudomonadati</taxon>
        <taxon>Pseudomonadota</taxon>
        <taxon>Alphaproteobacteria</taxon>
        <taxon>Sphingomonadales</taxon>
        <taxon>Erythrobacteraceae</taxon>
        <taxon>Alteriqipengyuania</taxon>
    </lineage>
</organism>
<dbReference type="InterPro" id="IPR011257">
    <property type="entry name" value="DNA_glycosylase"/>
</dbReference>
<dbReference type="Gene3D" id="1.10.340.30">
    <property type="entry name" value="Hypothetical protein, domain 2"/>
    <property type="match status" value="1"/>
</dbReference>
<dbReference type="RefSeq" id="WP_222824191.1">
    <property type="nucleotide sequence ID" value="NZ_JAHWXP010000002.1"/>
</dbReference>
<keyword evidence="5 10" id="KW-0378">Hydrolase</keyword>
<keyword evidence="10" id="KW-0238">DNA-binding</keyword>
<keyword evidence="12" id="KW-0540">Nuclease</keyword>
<keyword evidence="12" id="KW-0255">Endonuclease</keyword>
<feature type="binding site" evidence="10">
    <location>
        <position position="203"/>
    </location>
    <ligand>
        <name>[4Fe-4S] cluster</name>
        <dbReference type="ChEBI" id="CHEBI:49883"/>
    </ligand>
</feature>
<evidence type="ECO:0000313" key="13">
    <source>
        <dbReference type="Proteomes" id="UP000759298"/>
    </source>
</evidence>
<keyword evidence="9 10" id="KW-0326">Glycosidase</keyword>
<dbReference type="NCBIfam" id="TIGR01083">
    <property type="entry name" value="nth"/>
    <property type="match status" value="1"/>
</dbReference>
<dbReference type="Pfam" id="PF00730">
    <property type="entry name" value="HhH-GPD"/>
    <property type="match status" value="1"/>
</dbReference>
<comment type="function">
    <text evidence="10">DNA repair enzyme that has both DNA N-glycosylase activity and AP-lyase activity. The DNA N-glycosylase activity releases various damaged pyrimidines from DNA by cleaving the N-glycosidic bond, leaving an AP (apurinic/apyrimidinic) site. The AP-lyase activity cleaves the phosphodiester bond 3' to the AP site by a beta-elimination, leaving a 3'-terminal unsaturated sugar and a product with a terminal 5'-phosphate.</text>
</comment>
<keyword evidence="10" id="KW-0456">Lyase</keyword>
<dbReference type="PROSITE" id="PS01155">
    <property type="entry name" value="ENDONUCLEASE_III_2"/>
    <property type="match status" value="1"/>
</dbReference>
<reference evidence="12 13" key="1">
    <citation type="submission" date="2021-07" db="EMBL/GenBank/DDBJ databases">
        <title>Alteriqipengyuania abyssalis NZ-12B nov, sp.nov isolated from deep sea sponge in pacific ocean.</title>
        <authorList>
            <person name="Tareen S."/>
            <person name="Wink J."/>
        </authorList>
    </citation>
    <scope>NUCLEOTIDE SEQUENCE [LARGE SCALE GENOMIC DNA]</scope>
    <source>
        <strain evidence="12 13">NZ-12B</strain>
    </source>
</reference>
<feature type="binding site" evidence="10">
    <location>
        <position position="187"/>
    </location>
    <ligand>
        <name>[4Fe-4S] cluster</name>
        <dbReference type="ChEBI" id="CHEBI:49883"/>
    </ligand>
</feature>
<dbReference type="Proteomes" id="UP000759298">
    <property type="component" value="Unassembled WGS sequence"/>
</dbReference>
<keyword evidence="4 10" id="KW-0227">DNA damage</keyword>
<evidence type="ECO:0000256" key="4">
    <source>
        <dbReference type="ARBA" id="ARBA00022763"/>
    </source>
</evidence>
<evidence type="ECO:0000256" key="3">
    <source>
        <dbReference type="ARBA" id="ARBA00022723"/>
    </source>
</evidence>
<evidence type="ECO:0000313" key="12">
    <source>
        <dbReference type="EMBL" id="MBY8336501.1"/>
    </source>
</evidence>
<name>A0ABS7PBZ6_9SPHN</name>
<dbReference type="GO" id="GO:0004519">
    <property type="term" value="F:endonuclease activity"/>
    <property type="evidence" value="ECO:0007669"/>
    <property type="project" value="UniProtKB-KW"/>
</dbReference>
<evidence type="ECO:0000256" key="10">
    <source>
        <dbReference type="HAMAP-Rule" id="MF_00942"/>
    </source>
</evidence>
<evidence type="ECO:0000256" key="1">
    <source>
        <dbReference type="ARBA" id="ARBA00008343"/>
    </source>
</evidence>
<comment type="catalytic activity">
    <reaction evidence="10">
        <text>2'-deoxyribonucleotide-(2'-deoxyribose 5'-phosphate)-2'-deoxyribonucleotide-DNA = a 3'-end 2'-deoxyribonucleotide-(2,3-dehydro-2,3-deoxyribose 5'-phosphate)-DNA + a 5'-end 5'-phospho-2'-deoxyribonucleoside-DNA + H(+)</text>
        <dbReference type="Rhea" id="RHEA:66592"/>
        <dbReference type="Rhea" id="RHEA-COMP:13180"/>
        <dbReference type="Rhea" id="RHEA-COMP:16897"/>
        <dbReference type="Rhea" id="RHEA-COMP:17067"/>
        <dbReference type="ChEBI" id="CHEBI:15378"/>
        <dbReference type="ChEBI" id="CHEBI:136412"/>
        <dbReference type="ChEBI" id="CHEBI:157695"/>
        <dbReference type="ChEBI" id="CHEBI:167181"/>
        <dbReference type="EC" id="4.2.99.18"/>
    </reaction>
</comment>
<evidence type="ECO:0000259" key="11">
    <source>
        <dbReference type="SMART" id="SM00478"/>
    </source>
</evidence>